<dbReference type="PANTHER" id="PTHR31885">
    <property type="entry name" value="GH04784P"/>
    <property type="match status" value="1"/>
</dbReference>
<proteinExistence type="inferred from homology"/>
<dbReference type="Pfam" id="PF07947">
    <property type="entry name" value="YhhN"/>
    <property type="match status" value="1"/>
</dbReference>
<dbReference type="GO" id="GO:0016020">
    <property type="term" value="C:membrane"/>
    <property type="evidence" value="ECO:0007669"/>
    <property type="project" value="UniProtKB-SubCell"/>
</dbReference>
<dbReference type="eggNOG" id="COG3714">
    <property type="taxonomic scope" value="Bacteria"/>
</dbReference>
<dbReference type="GO" id="GO:0016787">
    <property type="term" value="F:hydrolase activity"/>
    <property type="evidence" value="ECO:0007669"/>
    <property type="project" value="TreeGrafter"/>
</dbReference>
<feature type="transmembrane region" description="Helical" evidence="6">
    <location>
        <begin position="59"/>
        <end position="78"/>
    </location>
</feature>
<keyword evidence="3 6" id="KW-0812">Transmembrane</keyword>
<feature type="transmembrane region" description="Helical" evidence="6">
    <location>
        <begin position="161"/>
        <end position="184"/>
    </location>
</feature>
<dbReference type="OrthoDB" id="5651790at2"/>
<organism evidence="7 8">
    <name type="scientific">Legionella longbeachae serogroup 1 (strain NSW150)</name>
    <dbReference type="NCBI Taxonomy" id="661367"/>
    <lineage>
        <taxon>Bacteria</taxon>
        <taxon>Pseudomonadati</taxon>
        <taxon>Pseudomonadota</taxon>
        <taxon>Gammaproteobacteria</taxon>
        <taxon>Legionellales</taxon>
        <taxon>Legionellaceae</taxon>
        <taxon>Legionella</taxon>
    </lineage>
</organism>
<feature type="transmembrane region" description="Helical" evidence="6">
    <location>
        <begin position="138"/>
        <end position="154"/>
    </location>
</feature>
<dbReference type="RefSeq" id="WP_003633137.1">
    <property type="nucleotide sequence ID" value="NC_013861.1"/>
</dbReference>
<dbReference type="KEGG" id="llo:LLO_0445"/>
<dbReference type="AlphaFoldDB" id="D3HPG2"/>
<dbReference type="EMBL" id="FN650140">
    <property type="protein sequence ID" value="CBJ10776.1"/>
    <property type="molecule type" value="Genomic_DNA"/>
</dbReference>
<dbReference type="STRING" id="661367.LLO_0445"/>
<dbReference type="PANTHER" id="PTHR31885:SF6">
    <property type="entry name" value="GH04784P"/>
    <property type="match status" value="1"/>
</dbReference>
<feature type="transmembrane region" description="Helical" evidence="6">
    <location>
        <begin position="84"/>
        <end position="101"/>
    </location>
</feature>
<evidence type="ECO:0000256" key="4">
    <source>
        <dbReference type="ARBA" id="ARBA00022989"/>
    </source>
</evidence>
<sequence length="225" mass="25573">MPGQPFKIPQPLILGSMIFYLILLPFIQYPLTTLLKPLPVILLILYTLQATLEQPIKFFLLGALSFSCIGDIVLTLPIKAALQAGILAFMAAHCAYICLFLKEGQFQKKNFFPFLPILLFVLIGGYFLWPYLGEMKKPVLLYLFLLTCMVFCSFQVRQQSFLIRLGACLFLLSDFTLALDLFVLTPIKPLAVLIMFLYYLAQFLLVTGTTHRTTQNLKQHSPTYS</sequence>
<protein>
    <submittedName>
        <fullName evidence="7">Putative transmembrane protein</fullName>
    </submittedName>
</protein>
<keyword evidence="5 6" id="KW-0472">Membrane</keyword>
<feature type="transmembrane region" description="Helical" evidence="6">
    <location>
        <begin position="113"/>
        <end position="132"/>
    </location>
</feature>
<gene>
    <name evidence="7" type="ordered locus">LLO_0445</name>
</gene>
<evidence type="ECO:0000256" key="1">
    <source>
        <dbReference type="ARBA" id="ARBA00004141"/>
    </source>
</evidence>
<evidence type="ECO:0000313" key="7">
    <source>
        <dbReference type="EMBL" id="CBJ10776.1"/>
    </source>
</evidence>
<keyword evidence="8" id="KW-1185">Reference proteome</keyword>
<evidence type="ECO:0000256" key="2">
    <source>
        <dbReference type="ARBA" id="ARBA00007375"/>
    </source>
</evidence>
<evidence type="ECO:0000256" key="3">
    <source>
        <dbReference type="ARBA" id="ARBA00022692"/>
    </source>
</evidence>
<keyword evidence="4 6" id="KW-1133">Transmembrane helix</keyword>
<comment type="subcellular location">
    <subcellularLocation>
        <location evidence="1">Membrane</location>
        <topology evidence="1">Multi-pass membrane protein</topology>
    </subcellularLocation>
</comment>
<feature type="transmembrane region" description="Helical" evidence="6">
    <location>
        <begin position="12"/>
        <end position="28"/>
    </location>
</feature>
<dbReference type="HOGENOM" id="CLU_079086_0_0_6"/>
<evidence type="ECO:0000313" key="8">
    <source>
        <dbReference type="Proteomes" id="UP000001060"/>
    </source>
</evidence>
<accession>D3HPG2</accession>
<dbReference type="InterPro" id="IPR012506">
    <property type="entry name" value="TMEM86B-like"/>
</dbReference>
<evidence type="ECO:0000256" key="6">
    <source>
        <dbReference type="SAM" id="Phobius"/>
    </source>
</evidence>
<name>D3HPG2_LEGLN</name>
<dbReference type="GeneID" id="40924674"/>
<comment type="similarity">
    <text evidence="2">Belongs to the TMEM86 family.</text>
</comment>
<dbReference type="Proteomes" id="UP000001060">
    <property type="component" value="Chromosome"/>
</dbReference>
<evidence type="ECO:0000256" key="5">
    <source>
        <dbReference type="ARBA" id="ARBA00023136"/>
    </source>
</evidence>
<feature type="transmembrane region" description="Helical" evidence="6">
    <location>
        <begin position="190"/>
        <end position="208"/>
    </location>
</feature>
<reference evidence="7 8" key="1">
    <citation type="journal article" date="2010" name="PLoS Genet.">
        <title>Analysis of the Legionella longbeachae genome and transcriptome uncovers unique strategies to cause Legionnaires' disease.</title>
        <authorList>
            <person name="Cazalet C."/>
            <person name="Gomez-Valero L."/>
            <person name="Rusniok C."/>
            <person name="Lomma M."/>
            <person name="Dervins-Ravault D."/>
            <person name="Newton H."/>
            <person name="Sansom F."/>
            <person name="Jarraud S."/>
            <person name="Zidane N."/>
            <person name="Ma L."/>
            <person name="Bouchier C."/>
            <person name="Etienne J."/>
            <person name="Hartland E."/>
            <person name="Buchrieser C."/>
        </authorList>
    </citation>
    <scope>NUCLEOTIDE SEQUENCE [LARGE SCALE GENOMIC DNA]</scope>
    <source>
        <strain evidence="7 8">NSW150</strain>
    </source>
</reference>